<evidence type="ECO:0000256" key="2">
    <source>
        <dbReference type="ARBA" id="ARBA00022840"/>
    </source>
</evidence>
<dbReference type="Gene3D" id="3.40.50.300">
    <property type="entry name" value="P-loop containing nucleotide triphosphate hydrolases"/>
    <property type="match status" value="2"/>
</dbReference>
<dbReference type="InterPro" id="IPR027417">
    <property type="entry name" value="P-loop_NTPase"/>
</dbReference>
<dbReference type="Proteomes" id="UP000604825">
    <property type="component" value="Unassembled WGS sequence"/>
</dbReference>
<dbReference type="SMART" id="SM00487">
    <property type="entry name" value="DEXDc"/>
    <property type="match status" value="1"/>
</dbReference>
<feature type="domain" description="Helicase C-terminal" evidence="4">
    <location>
        <begin position="273"/>
        <end position="448"/>
    </location>
</feature>
<dbReference type="InterPro" id="IPR055227">
    <property type="entry name" value="HRQ1_WHD"/>
</dbReference>
<sequence>MWRGEDVYAKIARVPVDDPASPSFYYHGVEPVDPARMVEHLKQGLGKHGQIRHVQEIPGREASFCPLPSHLSQPTRDALRAIGVTRLYSHQAQAIASASGKSKHVVVSTSTSSGKSLCYNVPVLESISRPAAASCALYIFLTKALAQDQLKTLQGMMKGAGDLSDVVSIYDGDTPMKDRARTRDGARLLITNPDMLHVSILPCHTQFRRILSNLEYVVIDEAHSYRGAFGCHTALILRRLKRVCADVYGSHPTIISCTATLANPLEHVTELAGLDADDVELVQNDGSPCGPKHFLLWNPSVSRQGRCPSAAQEVSHLFAEMVQHGLRSSRRPRPSSDYICVYRGGYVAEDRRRIEAGLFGGTLRGVAATNALELGIDVGGIDATLHLGFPGSMASLWQQAGRSGRRSKPSIAIYVGLDGALDQYFMSFPRKLFGEPVEHCHVDARNRKVLGQHLACASFEKPLCPEHDERYFGPGMNGVMVTLRDQGHLTNTNVDDSSGVWKYVGPDKNPARAVSIRAIEHDRYKVVDKQGYRVLEEIEESKAFFQVHEGAVYMHQGVSYLVEQLDLSSRTAYCRAAPDLKYYTRVHDVTEINILQSNCLVKRLEGDNGMGEMSDSIELDLPTYSFHTQAVWVSVPVAEKAAVEQRGLGFDGGVHAASHALLSVLPLRMMCAASYLGTRCAAAAVIGSGSGSGAPGDGGDRAPGVLLLYDKHPGGIGLAAQVESLFGELLVAALQLVSACGCAGADGCPSCVQSFACGGHNRNLDKQAAVLILRGLIENERCYDGQARNL</sequence>
<dbReference type="GO" id="GO:0005524">
    <property type="term" value="F:ATP binding"/>
    <property type="evidence" value="ECO:0007669"/>
    <property type="project" value="UniProtKB-KW"/>
</dbReference>
<dbReference type="InterPro" id="IPR018973">
    <property type="entry name" value="MZB"/>
</dbReference>
<evidence type="ECO:0000313" key="6">
    <source>
        <dbReference type="Proteomes" id="UP000604825"/>
    </source>
</evidence>
<accession>A0A811PM03</accession>
<comment type="caution">
    <text evidence="5">The sequence shown here is derived from an EMBL/GenBank/DDBJ whole genome shotgun (WGS) entry which is preliminary data.</text>
</comment>
<dbReference type="PANTHER" id="PTHR47957:SF2">
    <property type="entry name" value="OS02G0111900 PROTEIN"/>
    <property type="match status" value="1"/>
</dbReference>
<keyword evidence="1" id="KW-0547">Nucleotide-binding</keyword>
<proteinExistence type="predicted"/>
<dbReference type="PANTHER" id="PTHR47957">
    <property type="entry name" value="ATP-DEPENDENT HELICASE HRQ1"/>
    <property type="match status" value="1"/>
</dbReference>
<feature type="domain" description="Helicase ATP-binding" evidence="3">
    <location>
        <begin position="96"/>
        <end position="279"/>
    </location>
</feature>
<evidence type="ECO:0000256" key="1">
    <source>
        <dbReference type="ARBA" id="ARBA00022741"/>
    </source>
</evidence>
<dbReference type="EMBL" id="CAJGYO010000007">
    <property type="protein sequence ID" value="CAD6248458.1"/>
    <property type="molecule type" value="Genomic_DNA"/>
</dbReference>
<evidence type="ECO:0000259" key="3">
    <source>
        <dbReference type="PROSITE" id="PS51192"/>
    </source>
</evidence>
<gene>
    <name evidence="5" type="ORF">NCGR_LOCUS32588</name>
</gene>
<dbReference type="InterPro" id="IPR001650">
    <property type="entry name" value="Helicase_C-like"/>
</dbReference>
<dbReference type="CDD" id="cd18797">
    <property type="entry name" value="SF2_C_Hrq"/>
    <property type="match status" value="1"/>
</dbReference>
<dbReference type="Pfam" id="PF09369">
    <property type="entry name" value="MZB"/>
    <property type="match status" value="1"/>
</dbReference>
<dbReference type="CDD" id="cd17923">
    <property type="entry name" value="DEXHc_Hrq1-like"/>
    <property type="match status" value="1"/>
</dbReference>
<dbReference type="Pfam" id="PF00271">
    <property type="entry name" value="Helicase_C"/>
    <property type="match status" value="1"/>
</dbReference>
<keyword evidence="6" id="KW-1185">Reference proteome</keyword>
<dbReference type="GO" id="GO:0036297">
    <property type="term" value="P:interstrand cross-link repair"/>
    <property type="evidence" value="ECO:0007669"/>
    <property type="project" value="TreeGrafter"/>
</dbReference>
<dbReference type="GO" id="GO:0005634">
    <property type="term" value="C:nucleus"/>
    <property type="evidence" value="ECO:0007669"/>
    <property type="project" value="TreeGrafter"/>
</dbReference>
<protein>
    <submittedName>
        <fullName evidence="5">Uncharacterized protein</fullName>
    </submittedName>
</protein>
<dbReference type="GO" id="GO:0006289">
    <property type="term" value="P:nucleotide-excision repair"/>
    <property type="evidence" value="ECO:0007669"/>
    <property type="project" value="TreeGrafter"/>
</dbReference>
<dbReference type="InterPro" id="IPR011545">
    <property type="entry name" value="DEAD/DEAH_box_helicase_dom"/>
</dbReference>
<dbReference type="GO" id="GO:0043138">
    <property type="term" value="F:3'-5' DNA helicase activity"/>
    <property type="evidence" value="ECO:0007669"/>
    <property type="project" value="TreeGrafter"/>
</dbReference>
<organism evidence="5 6">
    <name type="scientific">Miscanthus lutarioriparius</name>
    <dbReference type="NCBI Taxonomy" id="422564"/>
    <lineage>
        <taxon>Eukaryota</taxon>
        <taxon>Viridiplantae</taxon>
        <taxon>Streptophyta</taxon>
        <taxon>Embryophyta</taxon>
        <taxon>Tracheophyta</taxon>
        <taxon>Spermatophyta</taxon>
        <taxon>Magnoliopsida</taxon>
        <taxon>Liliopsida</taxon>
        <taxon>Poales</taxon>
        <taxon>Poaceae</taxon>
        <taxon>PACMAD clade</taxon>
        <taxon>Panicoideae</taxon>
        <taxon>Andropogonodae</taxon>
        <taxon>Andropogoneae</taxon>
        <taxon>Saccharinae</taxon>
        <taxon>Miscanthus</taxon>
    </lineage>
</organism>
<name>A0A811PM03_9POAL</name>
<evidence type="ECO:0000313" key="5">
    <source>
        <dbReference type="EMBL" id="CAD6248458.1"/>
    </source>
</evidence>
<dbReference type="OrthoDB" id="18781at2759"/>
<evidence type="ECO:0000259" key="4">
    <source>
        <dbReference type="PROSITE" id="PS51194"/>
    </source>
</evidence>
<dbReference type="Pfam" id="PF00270">
    <property type="entry name" value="DEAD"/>
    <property type="match status" value="1"/>
</dbReference>
<dbReference type="SUPFAM" id="SSF52540">
    <property type="entry name" value="P-loop containing nucleoside triphosphate hydrolases"/>
    <property type="match status" value="2"/>
</dbReference>
<dbReference type="Pfam" id="PF22982">
    <property type="entry name" value="WHD_HRQ1"/>
    <property type="match status" value="1"/>
</dbReference>
<dbReference type="SMART" id="SM00490">
    <property type="entry name" value="HELICc"/>
    <property type="match status" value="1"/>
</dbReference>
<dbReference type="InterPro" id="IPR014001">
    <property type="entry name" value="Helicase_ATP-bd"/>
</dbReference>
<dbReference type="PROSITE" id="PS51194">
    <property type="entry name" value="HELICASE_CTER"/>
    <property type="match status" value="1"/>
</dbReference>
<reference evidence="5" key="1">
    <citation type="submission" date="2020-10" db="EMBL/GenBank/DDBJ databases">
        <authorList>
            <person name="Han B."/>
            <person name="Lu T."/>
            <person name="Zhao Q."/>
            <person name="Huang X."/>
            <person name="Zhao Y."/>
        </authorList>
    </citation>
    <scope>NUCLEOTIDE SEQUENCE</scope>
</reference>
<dbReference type="GO" id="GO:0003676">
    <property type="term" value="F:nucleic acid binding"/>
    <property type="evidence" value="ECO:0007669"/>
    <property type="project" value="InterPro"/>
</dbReference>
<keyword evidence="2" id="KW-0067">ATP-binding</keyword>
<dbReference type="PROSITE" id="PS51192">
    <property type="entry name" value="HELICASE_ATP_BIND_1"/>
    <property type="match status" value="1"/>
</dbReference>
<dbReference type="AlphaFoldDB" id="A0A811PM03"/>